<dbReference type="InterPro" id="IPR003599">
    <property type="entry name" value="Ig_sub"/>
</dbReference>
<evidence type="ECO:0000256" key="3">
    <source>
        <dbReference type="ARBA" id="ARBA00023180"/>
    </source>
</evidence>
<dbReference type="AlphaFoldDB" id="A0A3B3VDU2"/>
<dbReference type="SUPFAM" id="SSF48726">
    <property type="entry name" value="Immunoglobulin"/>
    <property type="match status" value="2"/>
</dbReference>
<dbReference type="STRING" id="48699.ENSPLAP00000023178"/>
<feature type="domain" description="Ig-like" evidence="5">
    <location>
        <begin position="86"/>
        <end position="164"/>
    </location>
</feature>
<evidence type="ECO:0000256" key="2">
    <source>
        <dbReference type="ARBA" id="ARBA00023157"/>
    </source>
</evidence>
<name>A0A3B3VDU2_9TELE</name>
<dbReference type="SMART" id="SM00409">
    <property type="entry name" value="IG"/>
    <property type="match status" value="1"/>
</dbReference>
<dbReference type="InterPro" id="IPR013783">
    <property type="entry name" value="Ig-like_fold"/>
</dbReference>
<accession>A0A3B3VDU2</accession>
<dbReference type="InterPro" id="IPR007110">
    <property type="entry name" value="Ig-like_dom"/>
</dbReference>
<dbReference type="PANTHER" id="PTHR44337:SF20">
    <property type="entry name" value="CARCINOEMBRYONIC ANTIGEN-RELATED CELL ADHESION MOLECULE 5-RELATED"/>
    <property type="match status" value="1"/>
</dbReference>
<keyword evidence="3" id="KW-0325">Glycoprotein</keyword>
<sequence length="166" mass="18880">MLSTHRSNLTVINVTRYDDGSYSCHVSNPASSASSDPRHLSVSCEFFQHYDNLFLKLIHLLELNSYLQHHHICKTSSVNHVSNNIENVNLEPPSHKYPEGLKIHLNCSADSRPPATFEWFFNGNVLPDSGPQLELPNFEKNQSGNYSCQAFNSITKRYQTSQVSWI</sequence>
<evidence type="ECO:0000256" key="4">
    <source>
        <dbReference type="ARBA" id="ARBA00023319"/>
    </source>
</evidence>
<evidence type="ECO:0000256" key="1">
    <source>
        <dbReference type="ARBA" id="ARBA00022729"/>
    </source>
</evidence>
<feature type="domain" description="Ig-like" evidence="5">
    <location>
        <begin position="1"/>
        <end position="41"/>
    </location>
</feature>
<dbReference type="GeneTree" id="ENSGT00940000177666"/>
<dbReference type="SMART" id="SM00408">
    <property type="entry name" value="IGc2"/>
    <property type="match status" value="1"/>
</dbReference>
<dbReference type="PANTHER" id="PTHR44337">
    <property type="entry name" value="CARCINOEMBRYONIC ANTIGEN-RELATED CELL ADHESION MOLECULE 8"/>
    <property type="match status" value="1"/>
</dbReference>
<dbReference type="Pfam" id="PF13895">
    <property type="entry name" value="Ig_2"/>
    <property type="match status" value="1"/>
</dbReference>
<dbReference type="PROSITE" id="PS50835">
    <property type="entry name" value="IG_LIKE"/>
    <property type="match status" value="2"/>
</dbReference>
<evidence type="ECO:0000313" key="6">
    <source>
        <dbReference type="Ensembl" id="ENSPLAP00000023178.1"/>
    </source>
</evidence>
<dbReference type="InterPro" id="IPR036179">
    <property type="entry name" value="Ig-like_dom_sf"/>
</dbReference>
<reference evidence="6" key="1">
    <citation type="submission" date="2025-08" db="UniProtKB">
        <authorList>
            <consortium name="Ensembl"/>
        </authorList>
    </citation>
    <scope>IDENTIFICATION</scope>
</reference>
<proteinExistence type="predicted"/>
<evidence type="ECO:0000259" key="5">
    <source>
        <dbReference type="PROSITE" id="PS50835"/>
    </source>
</evidence>
<dbReference type="InterPro" id="IPR052598">
    <property type="entry name" value="IgSF_CEA-related"/>
</dbReference>
<keyword evidence="1" id="KW-0732">Signal</keyword>
<keyword evidence="4" id="KW-0393">Immunoglobulin domain</keyword>
<organism evidence="6 7">
    <name type="scientific">Poecilia latipinna</name>
    <name type="common">sailfin molly</name>
    <dbReference type="NCBI Taxonomy" id="48699"/>
    <lineage>
        <taxon>Eukaryota</taxon>
        <taxon>Metazoa</taxon>
        <taxon>Chordata</taxon>
        <taxon>Craniata</taxon>
        <taxon>Vertebrata</taxon>
        <taxon>Euteleostomi</taxon>
        <taxon>Actinopterygii</taxon>
        <taxon>Neopterygii</taxon>
        <taxon>Teleostei</taxon>
        <taxon>Neoteleostei</taxon>
        <taxon>Acanthomorphata</taxon>
        <taxon>Ovalentaria</taxon>
        <taxon>Atherinomorphae</taxon>
        <taxon>Cyprinodontiformes</taxon>
        <taxon>Poeciliidae</taxon>
        <taxon>Poeciliinae</taxon>
        <taxon>Poecilia</taxon>
    </lineage>
</organism>
<reference evidence="6" key="2">
    <citation type="submission" date="2025-09" db="UniProtKB">
        <authorList>
            <consortium name="Ensembl"/>
        </authorList>
    </citation>
    <scope>IDENTIFICATION</scope>
</reference>
<dbReference type="Gene3D" id="2.60.40.10">
    <property type="entry name" value="Immunoglobulins"/>
    <property type="match status" value="2"/>
</dbReference>
<evidence type="ECO:0000313" key="7">
    <source>
        <dbReference type="Proteomes" id="UP000261500"/>
    </source>
</evidence>
<protein>
    <recommendedName>
        <fullName evidence="5">Ig-like domain-containing protein</fullName>
    </recommendedName>
</protein>
<keyword evidence="2" id="KW-1015">Disulfide bond</keyword>
<dbReference type="Proteomes" id="UP000261500">
    <property type="component" value="Unplaced"/>
</dbReference>
<dbReference type="Ensembl" id="ENSPLAT00000006581.1">
    <property type="protein sequence ID" value="ENSPLAP00000023178.1"/>
    <property type="gene ID" value="ENSPLAG00000008334.1"/>
</dbReference>
<keyword evidence="7" id="KW-1185">Reference proteome</keyword>
<dbReference type="InterPro" id="IPR003598">
    <property type="entry name" value="Ig_sub2"/>
</dbReference>